<sequence length="75" mass="8457">MELVEAPVRIHDQPTNRVGQLQRRLRHRQPSENALGRSQAGLQIRRILPNFGIAVLTVLGKQRIHVFSVTRGLVG</sequence>
<evidence type="ECO:0000256" key="1">
    <source>
        <dbReference type="SAM" id="MobiDB-lite"/>
    </source>
</evidence>
<dbReference type="AlphaFoldDB" id="C0E612"/>
<comment type="caution">
    <text evidence="2">The sequence shown here is derived from an EMBL/GenBank/DDBJ whole genome shotgun (WGS) entry which is preliminary data.</text>
</comment>
<accession>C0E612</accession>
<organism evidence="2 3">
    <name type="scientific">Corynebacterium matruchotii ATCC 33806</name>
    <dbReference type="NCBI Taxonomy" id="566549"/>
    <lineage>
        <taxon>Bacteria</taxon>
        <taxon>Bacillati</taxon>
        <taxon>Actinomycetota</taxon>
        <taxon>Actinomycetes</taxon>
        <taxon>Mycobacteriales</taxon>
        <taxon>Corynebacteriaceae</taxon>
        <taxon>Corynebacterium</taxon>
    </lineage>
</organism>
<name>C0E612_9CORY</name>
<protein>
    <submittedName>
        <fullName evidence="2">Uncharacterized protein</fullName>
    </submittedName>
</protein>
<reference evidence="2 3" key="1">
    <citation type="submission" date="2009-01" db="EMBL/GenBank/DDBJ databases">
        <authorList>
            <person name="Fulton L."/>
            <person name="Clifton S."/>
            <person name="Chinwalla A.T."/>
            <person name="Mitreva M."/>
            <person name="Sodergren E."/>
            <person name="Weinstock G."/>
            <person name="Clifton S."/>
            <person name="Dooling D.J."/>
            <person name="Fulton B."/>
            <person name="Minx P."/>
            <person name="Pepin K.H."/>
            <person name="Johnson M."/>
            <person name="Bhonagiri V."/>
            <person name="Nash W.E."/>
            <person name="Mardis E.R."/>
            <person name="Wilson R.K."/>
        </authorList>
    </citation>
    <scope>NUCLEOTIDE SEQUENCE [LARGE SCALE GENOMIC DNA]</scope>
    <source>
        <strain evidence="2 3">ATCC 33806</strain>
    </source>
</reference>
<feature type="region of interest" description="Disordered" evidence="1">
    <location>
        <begin position="17"/>
        <end position="37"/>
    </location>
</feature>
<gene>
    <name evidence="2" type="ORF">CORMATOL_02444</name>
</gene>
<dbReference type="HOGENOM" id="CLU_2664895_0_0_11"/>
<dbReference type="Proteomes" id="UP000006247">
    <property type="component" value="Unassembled WGS sequence"/>
</dbReference>
<evidence type="ECO:0000313" key="2">
    <source>
        <dbReference type="EMBL" id="EEG26045.1"/>
    </source>
</evidence>
<evidence type="ECO:0000313" key="3">
    <source>
        <dbReference type="Proteomes" id="UP000006247"/>
    </source>
</evidence>
<dbReference type="EMBL" id="ACEB01000039">
    <property type="protein sequence ID" value="EEG26045.1"/>
    <property type="molecule type" value="Genomic_DNA"/>
</dbReference>
<proteinExistence type="predicted"/>